<dbReference type="Proteomes" id="UP000189670">
    <property type="component" value="Unassembled WGS sequence"/>
</dbReference>
<reference evidence="2" key="1">
    <citation type="submission" date="2012-11" db="EMBL/GenBank/DDBJ databases">
        <authorList>
            <person name="Lucero-Rivera Y.E."/>
            <person name="Tovar-Ramirez D."/>
        </authorList>
    </citation>
    <scope>NUCLEOTIDE SEQUENCE [LARGE SCALE GENOMIC DNA]</scope>
    <source>
        <strain evidence="2">Araruama</strain>
    </source>
</reference>
<organism evidence="1 2">
    <name type="scientific">Candidatus Magnetoglobus multicellularis str. Araruama</name>
    <dbReference type="NCBI Taxonomy" id="890399"/>
    <lineage>
        <taxon>Bacteria</taxon>
        <taxon>Pseudomonadati</taxon>
        <taxon>Thermodesulfobacteriota</taxon>
        <taxon>Desulfobacteria</taxon>
        <taxon>Desulfobacterales</taxon>
        <taxon>Desulfobacteraceae</taxon>
        <taxon>Candidatus Magnetoglobus</taxon>
    </lineage>
</organism>
<dbReference type="AlphaFoldDB" id="A0A1V1NTU2"/>
<accession>A0A1V1NTU2</accession>
<proteinExistence type="predicted"/>
<gene>
    <name evidence="1" type="ORF">OMM_13398</name>
</gene>
<evidence type="ECO:0000313" key="1">
    <source>
        <dbReference type="EMBL" id="ETR65994.1"/>
    </source>
</evidence>
<comment type="caution">
    <text evidence="1">The sequence shown here is derived from an EMBL/GenBank/DDBJ whole genome shotgun (WGS) entry which is preliminary data.</text>
</comment>
<feature type="non-terminal residue" evidence="1">
    <location>
        <position position="1"/>
    </location>
</feature>
<protein>
    <submittedName>
        <fullName evidence="1">Uncharacterized protein</fullName>
    </submittedName>
</protein>
<name>A0A1V1NTU2_9BACT</name>
<sequence>SISKNADRAGSVCFYQSKDTNSWLFSPGNCWGTNGLWVLYPGYLTPHALEAFSVVNNTDSQQGQGQMMLNYLFYH</sequence>
<evidence type="ECO:0000313" key="2">
    <source>
        <dbReference type="Proteomes" id="UP000189670"/>
    </source>
</evidence>
<dbReference type="EMBL" id="ATBP01002316">
    <property type="protein sequence ID" value="ETR65994.1"/>
    <property type="molecule type" value="Genomic_DNA"/>
</dbReference>